<dbReference type="PANTHER" id="PTHR43267:SF1">
    <property type="entry name" value="TRNA THREONYLCARBAMOYLADENOSINE DEHYDRATASE"/>
    <property type="match status" value="1"/>
</dbReference>
<proteinExistence type="predicted"/>
<dbReference type="GO" id="GO:0061504">
    <property type="term" value="P:cyclic threonylcarbamoyladenosine biosynthetic process"/>
    <property type="evidence" value="ECO:0007669"/>
    <property type="project" value="TreeGrafter"/>
</dbReference>
<dbReference type="EMBL" id="BSCI01000010">
    <property type="protein sequence ID" value="GLG87369.1"/>
    <property type="molecule type" value="Genomic_DNA"/>
</dbReference>
<evidence type="ECO:0000313" key="4">
    <source>
        <dbReference type="EMBL" id="RGU45584.1"/>
    </source>
</evidence>
<sequence length="592" mass="69058">MKNPNQYLLEARRCIDEFQQIELLTDLKWDEVEHLWYFSIKICKTNEEKSAFLNSVWYITIEEIFPAGKIKIFPAVKGGIIDTFYHQSNNGTISDNGLWRNGDVCLKDPLEYMADINREPLNAMDRIHWNIERLLLWIYKAEKDCLVTNKDRFELPDVKKSYNIDIIFNEDEISYMQWEDSGAKSGIVKLKGGENNQYFVQTFYDLKNNISVENVWGGYVNKQKDDFITGIWIALDKIPVINIWQAPNTIAELKNVLEQNGISWEQDIIRLFDKIRDGKRHPFLIGFPIPEKFFGENRNYHWWSWMLPRLSYGNKVHKGFRPEKKGWHLRDSLLILNENNKIEWSYSQNWNQNQILNRGMFKRRVIRKKYAIIGAGAIGSMVSELLVRSGVWKLLIMDGDILSVGNLSRHTLAIKDINHAKATGLKERLESINSHVRVEIVNEYLSYNNLDALTTCDVIIDCTAKDSVIDVLSKIKTEKIISSISVGFKAERLYFVYYKGKEFNENVFSQQMLELIQKDKKKMNIENLPWDGVGCWNPVFPALGYDMYMAASVAVEMMTKLIINDSEHKYTCVFEKKYGMDGLLIGYERICE</sequence>
<evidence type="ECO:0000313" key="5">
    <source>
        <dbReference type="Proteomes" id="UP000285693"/>
    </source>
</evidence>
<dbReference type="Pfam" id="PF26398">
    <property type="entry name" value="Cap2_linker"/>
    <property type="match status" value="1"/>
</dbReference>
<name>A0A174AZR0_9FIRM</name>
<dbReference type="GO" id="GO:0008641">
    <property type="term" value="F:ubiquitin-like modifier activating enzyme activity"/>
    <property type="evidence" value="ECO:0007669"/>
    <property type="project" value="InterPro"/>
</dbReference>
<dbReference type="GO" id="GO:0061503">
    <property type="term" value="F:tRNA threonylcarbamoyladenosine dehydratase"/>
    <property type="evidence" value="ECO:0007669"/>
    <property type="project" value="TreeGrafter"/>
</dbReference>
<evidence type="ECO:0000259" key="2">
    <source>
        <dbReference type="Pfam" id="PF26398"/>
    </source>
</evidence>
<feature type="domain" description="THIF-type NAD/FAD binding fold" evidence="1">
    <location>
        <begin position="364"/>
        <end position="570"/>
    </location>
</feature>
<dbReference type="Pfam" id="PF00899">
    <property type="entry name" value="ThiF"/>
    <property type="match status" value="1"/>
</dbReference>
<dbReference type="RefSeq" id="WP_055248217.1">
    <property type="nucleotide sequence ID" value="NZ_BSCI01000010.1"/>
</dbReference>
<dbReference type="AlphaFoldDB" id="A0A174AZR0"/>
<evidence type="ECO:0000259" key="1">
    <source>
        <dbReference type="Pfam" id="PF00899"/>
    </source>
</evidence>
<gene>
    <name evidence="3" type="ORF">comes_19150</name>
    <name evidence="4" type="ORF">DWW65_08575</name>
</gene>
<dbReference type="Gene3D" id="3.40.50.720">
    <property type="entry name" value="NAD(P)-binding Rossmann-like Domain"/>
    <property type="match status" value="1"/>
</dbReference>
<dbReference type="InterPro" id="IPR035985">
    <property type="entry name" value="Ubiquitin-activating_enz"/>
</dbReference>
<comment type="caution">
    <text evidence="4">The sequence shown here is derived from an EMBL/GenBank/DDBJ whole genome shotgun (WGS) entry which is preliminary data.</text>
</comment>
<dbReference type="InterPro" id="IPR045886">
    <property type="entry name" value="ThiF/MoeB/HesA"/>
</dbReference>
<protein>
    <submittedName>
        <fullName evidence="3">ThiF family protein</fullName>
    </submittedName>
</protein>
<dbReference type="Proteomes" id="UP001145109">
    <property type="component" value="Unassembled WGS sequence"/>
</dbReference>
<organism evidence="4 5">
    <name type="scientific">Coprococcus comes</name>
    <dbReference type="NCBI Taxonomy" id="410072"/>
    <lineage>
        <taxon>Bacteria</taxon>
        <taxon>Bacillati</taxon>
        <taxon>Bacillota</taxon>
        <taxon>Clostridia</taxon>
        <taxon>Lachnospirales</taxon>
        <taxon>Lachnospiraceae</taxon>
        <taxon>Coprococcus</taxon>
    </lineage>
</organism>
<evidence type="ECO:0000313" key="3">
    <source>
        <dbReference type="EMBL" id="GLG87369.1"/>
    </source>
</evidence>
<reference evidence="3" key="2">
    <citation type="submission" date="2022-09" db="EMBL/GenBank/DDBJ databases">
        <title>Draft genome sequence of Coprococcus comes strain 31264.</title>
        <authorList>
            <person name="Atsushi H."/>
            <person name="Moriya O."/>
            <person name="Mitsuo S."/>
        </authorList>
    </citation>
    <scope>NUCLEOTIDE SEQUENCE</scope>
    <source>
        <strain evidence="3">JCM 31264</strain>
    </source>
</reference>
<dbReference type="SUPFAM" id="SSF69572">
    <property type="entry name" value="Activating enzymes of the ubiquitin-like proteins"/>
    <property type="match status" value="1"/>
</dbReference>
<reference evidence="4 5" key="1">
    <citation type="submission" date="2018-08" db="EMBL/GenBank/DDBJ databases">
        <title>A genome reference for cultivated species of the human gut microbiota.</title>
        <authorList>
            <person name="Zou Y."/>
            <person name="Xue W."/>
            <person name="Luo G."/>
        </authorList>
    </citation>
    <scope>NUCLEOTIDE SEQUENCE [LARGE SCALE GENOMIC DNA]</scope>
    <source>
        <strain evidence="4 5">AF16-31</strain>
    </source>
</reference>
<dbReference type="Proteomes" id="UP000285693">
    <property type="component" value="Unassembled WGS sequence"/>
</dbReference>
<dbReference type="InterPro" id="IPR000594">
    <property type="entry name" value="ThiF_NAD_FAD-bd"/>
</dbReference>
<feature type="domain" description="Cap2 central linker" evidence="2">
    <location>
        <begin position="145"/>
        <end position="350"/>
    </location>
</feature>
<dbReference type="InterPro" id="IPR058964">
    <property type="entry name" value="Cap2_linker"/>
</dbReference>
<dbReference type="PANTHER" id="PTHR43267">
    <property type="entry name" value="TRNA THREONYLCARBAMOYLADENOSINE DEHYDRATASE"/>
    <property type="match status" value="1"/>
</dbReference>
<dbReference type="EMBL" id="QRXY01000009">
    <property type="protein sequence ID" value="RGU45584.1"/>
    <property type="molecule type" value="Genomic_DNA"/>
</dbReference>
<accession>A0A174AZR0</accession>
<reference evidence="3" key="3">
    <citation type="submission" date="2022-11" db="EMBL/GenBank/DDBJ databases">
        <title>Draft genome sequence of Coprococcus comes strain 31264.</title>
        <authorList>
            <person name="Hisatomi A."/>
            <person name="Ohkuma M."/>
            <person name="Sakamoto M."/>
        </authorList>
    </citation>
    <scope>NUCLEOTIDE SEQUENCE</scope>
    <source>
        <strain evidence="3">JCM 31264</strain>
    </source>
</reference>